<gene>
    <name evidence="1" type="ORF">DSM104635_03491</name>
</gene>
<name>A0A6I6MR24_9CAUL</name>
<evidence type="ECO:0000313" key="2">
    <source>
        <dbReference type="Proteomes" id="UP000431269"/>
    </source>
</evidence>
<evidence type="ECO:0000313" key="1">
    <source>
        <dbReference type="EMBL" id="QGZ96631.1"/>
    </source>
</evidence>
<organism evidence="1 2">
    <name type="scientific">Terricaulis silvestris</name>
    <dbReference type="NCBI Taxonomy" id="2686094"/>
    <lineage>
        <taxon>Bacteria</taxon>
        <taxon>Pseudomonadati</taxon>
        <taxon>Pseudomonadota</taxon>
        <taxon>Alphaproteobacteria</taxon>
        <taxon>Caulobacterales</taxon>
        <taxon>Caulobacteraceae</taxon>
        <taxon>Terricaulis</taxon>
    </lineage>
</organism>
<dbReference type="Proteomes" id="UP000431269">
    <property type="component" value="Chromosome"/>
</dbReference>
<dbReference type="InterPro" id="IPR021322">
    <property type="entry name" value="DUF2924"/>
</dbReference>
<evidence type="ECO:0008006" key="3">
    <source>
        <dbReference type="Google" id="ProtNLM"/>
    </source>
</evidence>
<dbReference type="KEGG" id="tsv:DSM104635_03491"/>
<proteinExistence type="predicted"/>
<dbReference type="RefSeq" id="WP_158767410.1">
    <property type="nucleotide sequence ID" value="NZ_CP047045.1"/>
</dbReference>
<dbReference type="AlphaFoldDB" id="A0A6I6MR24"/>
<protein>
    <recommendedName>
        <fullName evidence="3">DUF2924 domain-containing protein</fullName>
    </recommendedName>
</protein>
<dbReference type="EMBL" id="CP047045">
    <property type="protein sequence ID" value="QGZ96631.1"/>
    <property type="molecule type" value="Genomic_DNA"/>
</dbReference>
<sequence length="141" mass="15815">MAPIDFDALTLHQARVLWAKHLKTRLPRHRSRDLLARALSYHLQARTDGGLTQTLRRKLDDLAPRFVADKDFAPAPAERPKPGSVLVREWNGVSHAVTVTSTGFLYDGKPFASLTAVARAITGTHWNGPHFFRLKDGVRKK</sequence>
<reference evidence="2" key="1">
    <citation type="submission" date="2019-12" db="EMBL/GenBank/DDBJ databases">
        <title>Complete genome of Terracaulis silvestris 0127_4.</title>
        <authorList>
            <person name="Vieira S."/>
            <person name="Riedel T."/>
            <person name="Sproer C."/>
            <person name="Pascual J."/>
            <person name="Boedeker C."/>
            <person name="Overmann J."/>
        </authorList>
    </citation>
    <scope>NUCLEOTIDE SEQUENCE [LARGE SCALE GENOMIC DNA]</scope>
    <source>
        <strain evidence="2">0127_4</strain>
    </source>
</reference>
<accession>A0A6I6MR24</accession>
<dbReference type="Pfam" id="PF11149">
    <property type="entry name" value="DUF2924"/>
    <property type="match status" value="1"/>
</dbReference>
<keyword evidence="2" id="KW-1185">Reference proteome</keyword>